<name>A0A1C5H776_9ACTN</name>
<dbReference type="RefSeq" id="WP_089003902.1">
    <property type="nucleotide sequence ID" value="NZ_LRMV01000063.1"/>
</dbReference>
<dbReference type="OrthoDB" id="3212826at2"/>
<dbReference type="PANTHER" id="PTHR35908:SF1">
    <property type="entry name" value="CONSERVED PROTEIN"/>
    <property type="match status" value="1"/>
</dbReference>
<evidence type="ECO:0000259" key="2">
    <source>
        <dbReference type="Pfam" id="PF18029"/>
    </source>
</evidence>
<dbReference type="InterPro" id="IPR041581">
    <property type="entry name" value="Glyoxalase_6"/>
</dbReference>
<dbReference type="PANTHER" id="PTHR35908">
    <property type="entry name" value="HYPOTHETICAL FUSION PROTEIN"/>
    <property type="match status" value="1"/>
</dbReference>
<dbReference type="Proteomes" id="UP000198226">
    <property type="component" value="Chromosome I"/>
</dbReference>
<dbReference type="EMBL" id="LT607752">
    <property type="protein sequence ID" value="SCG41886.1"/>
    <property type="molecule type" value="Genomic_DNA"/>
</dbReference>
<feature type="domain" description="Glyoxalase-like" evidence="2">
    <location>
        <begin position="8"/>
        <end position="115"/>
    </location>
</feature>
<sequence>MLSRPLTVTFDAHDPVRLARFWAGLLDREVAAEAGGGACLPGTATQPGLRFVPDATRKAGPNRMHLHLTSTDPDDQQQQVATALDLGGTHLDVGQRPEERHVVLADPEGNEFCVIGPGNSFLAGCGLLGEIACDGTRAVGLFWSSALGWPLVWDRDEETAVQSPDGGTKVAWGGPPVNPKRGRNRQRFDLVPEGDRQAAVDRLVDLGATRVEVDADGVVVLADPDGNEFGVLAG</sequence>
<feature type="region of interest" description="Disordered" evidence="1">
    <location>
        <begin position="161"/>
        <end position="184"/>
    </location>
</feature>
<gene>
    <name evidence="3" type="ORF">GA0070623_0833</name>
</gene>
<dbReference type="CDD" id="cd06587">
    <property type="entry name" value="VOC"/>
    <property type="match status" value="1"/>
</dbReference>
<keyword evidence="4" id="KW-1185">Reference proteome</keyword>
<organism evidence="3 4">
    <name type="scientific">Micromonospora rifamycinica</name>
    <dbReference type="NCBI Taxonomy" id="291594"/>
    <lineage>
        <taxon>Bacteria</taxon>
        <taxon>Bacillati</taxon>
        <taxon>Actinomycetota</taxon>
        <taxon>Actinomycetes</taxon>
        <taxon>Micromonosporales</taxon>
        <taxon>Micromonosporaceae</taxon>
        <taxon>Micromonospora</taxon>
    </lineage>
</organism>
<evidence type="ECO:0000313" key="3">
    <source>
        <dbReference type="EMBL" id="SCG41886.1"/>
    </source>
</evidence>
<dbReference type="Gene3D" id="3.10.180.10">
    <property type="entry name" value="2,3-Dihydroxybiphenyl 1,2-Dioxygenase, domain 1"/>
    <property type="match status" value="2"/>
</dbReference>
<evidence type="ECO:0000256" key="1">
    <source>
        <dbReference type="SAM" id="MobiDB-lite"/>
    </source>
</evidence>
<reference evidence="4" key="1">
    <citation type="submission" date="2016-06" db="EMBL/GenBank/DDBJ databases">
        <authorList>
            <person name="Varghese N."/>
            <person name="Submissions Spin"/>
        </authorList>
    </citation>
    <scope>NUCLEOTIDE SEQUENCE [LARGE SCALE GENOMIC DNA]</scope>
    <source>
        <strain evidence="4">DSM 44983</strain>
    </source>
</reference>
<accession>A0A1C5H776</accession>
<protein>
    <submittedName>
        <fullName evidence="3">Glyoxalase-like domain-containing protein</fullName>
    </submittedName>
</protein>
<feature type="domain" description="Glyoxalase-like" evidence="2">
    <location>
        <begin position="131"/>
        <end position="231"/>
    </location>
</feature>
<dbReference type="SUPFAM" id="SSF54593">
    <property type="entry name" value="Glyoxalase/Bleomycin resistance protein/Dihydroxybiphenyl dioxygenase"/>
    <property type="match status" value="2"/>
</dbReference>
<dbReference type="AlphaFoldDB" id="A0A1C5H776"/>
<proteinExistence type="predicted"/>
<dbReference type="InterPro" id="IPR029068">
    <property type="entry name" value="Glyas_Bleomycin-R_OHBP_Dase"/>
</dbReference>
<dbReference type="Pfam" id="PF18029">
    <property type="entry name" value="Glyoxalase_6"/>
    <property type="match status" value="2"/>
</dbReference>
<evidence type="ECO:0000313" key="4">
    <source>
        <dbReference type="Proteomes" id="UP000198226"/>
    </source>
</evidence>